<dbReference type="AlphaFoldDB" id="A0A3D9B1P6"/>
<accession>A0A3D9B1P6</accession>
<dbReference type="EMBL" id="QNVV01000008">
    <property type="protein sequence ID" value="REC47561.1"/>
    <property type="molecule type" value="Genomic_DNA"/>
</dbReference>
<gene>
    <name evidence="1" type="ORF">DRF67_11005</name>
</gene>
<name>A0A3D9B1P6_9FLAO</name>
<dbReference type="OrthoDB" id="1260906at2"/>
<sequence>MDYDYIIVHSILTNERGKHGPIHIKPLPGQAPYLETMYVQCSKSMSNDYPVGTKFRIKAKIVYPENKRPFISTHYTWKYDVLDNN</sequence>
<protein>
    <submittedName>
        <fullName evidence="1">Uncharacterized protein</fullName>
    </submittedName>
</protein>
<proteinExistence type="predicted"/>
<keyword evidence="2" id="KW-1185">Reference proteome</keyword>
<dbReference type="Proteomes" id="UP000256257">
    <property type="component" value="Unassembled WGS sequence"/>
</dbReference>
<evidence type="ECO:0000313" key="2">
    <source>
        <dbReference type="Proteomes" id="UP000256257"/>
    </source>
</evidence>
<reference evidence="1 2" key="1">
    <citation type="submission" date="2018-06" db="EMBL/GenBank/DDBJ databases">
        <title>Novel Chryseobacterium species.</title>
        <authorList>
            <person name="Newman J."/>
            <person name="Hugo C."/>
            <person name="Oosthuizen L."/>
            <person name="Charimba G."/>
        </authorList>
    </citation>
    <scope>NUCLEOTIDE SEQUENCE [LARGE SCALE GENOMIC DNA]</scope>
    <source>
        <strain evidence="1 2">7_F195</strain>
    </source>
</reference>
<dbReference type="RefSeq" id="WP_115928354.1">
    <property type="nucleotide sequence ID" value="NZ_QNVV01000008.1"/>
</dbReference>
<evidence type="ECO:0000313" key="1">
    <source>
        <dbReference type="EMBL" id="REC47561.1"/>
    </source>
</evidence>
<organism evidence="1 2">
    <name type="scientific">Chryseobacterium pennipullorum</name>
    <dbReference type="NCBI Taxonomy" id="2258963"/>
    <lineage>
        <taxon>Bacteria</taxon>
        <taxon>Pseudomonadati</taxon>
        <taxon>Bacteroidota</taxon>
        <taxon>Flavobacteriia</taxon>
        <taxon>Flavobacteriales</taxon>
        <taxon>Weeksellaceae</taxon>
        <taxon>Chryseobacterium group</taxon>
        <taxon>Chryseobacterium</taxon>
    </lineage>
</organism>
<comment type="caution">
    <text evidence="1">The sequence shown here is derived from an EMBL/GenBank/DDBJ whole genome shotgun (WGS) entry which is preliminary data.</text>
</comment>